<dbReference type="AlphaFoldDB" id="A0A0W1KHM1"/>
<evidence type="ECO:0000313" key="2">
    <source>
        <dbReference type="Proteomes" id="UP000054404"/>
    </source>
</evidence>
<dbReference type="PATRIC" id="fig|59561.3.peg.1654"/>
<dbReference type="Proteomes" id="UP000054404">
    <property type="component" value="Unassembled WGS sequence"/>
</dbReference>
<gene>
    <name evidence="1" type="ORF">AQZ59_01661</name>
</gene>
<accession>A0A0W1KHM1</accession>
<sequence length="499" mass="53603">MLTFQLAVSAQQAQSFLDMGYDLFSGFAVDAAAAASVTDVGDLMDLLCLRFPGAPYAEDEPLDILHVPVDPFVFDRHAVGPLSAEAFRGGVVEYPPYDGSGVARGGGVETDLLLIEPARLTAGSRLWRFHPGNPEPELRGVYHGLAYGWENVETGTFTATVPSPFIGPVIKRAWGGVPCDVELEGGRPAAVTMVSPTNPQAEDGFTQLESGMWAKRIAVGEGADIYADLVTGEVSGIPVRVVRSVRDGDRLLFQVAALINDAHYLERAKFQRWSTGVYTALVDPANLTNQKRQEARPVIWDVSDRPAIAARSAAIDFSDTNALLRECLSLLSQTAPPDWIEETVRVQLVGQSAIYEGYAKLEGDTNAQLRVLPTAVIHHLRRLKQNLAIAGEAPFFVAVINLTKAGQGKLNVNAVQEPVWADLVPVEEWRNEADAFPRTGDTMPDWLLTRLANDPAGDAGEAELAGGAQAGGAPAPREGSPYSADLTAGIQWIGDLQQA</sequence>
<comment type="caution">
    <text evidence="1">The sequence shown here is derived from an EMBL/GenBank/DDBJ whole genome shotgun (WGS) entry which is preliminary data.</text>
</comment>
<dbReference type="STRING" id="59561.AQZ59_01661"/>
<dbReference type="RefSeq" id="WP_062614174.1">
    <property type="nucleotide sequence ID" value="NZ_CALTZF010000017.1"/>
</dbReference>
<proteinExistence type="predicted"/>
<protein>
    <submittedName>
        <fullName evidence="1">Uncharacterized protein</fullName>
    </submittedName>
</protein>
<evidence type="ECO:0000313" key="1">
    <source>
        <dbReference type="EMBL" id="KTF03531.1"/>
    </source>
</evidence>
<name>A0A0W1KHM1_9ACTO</name>
<reference evidence="1 2" key="1">
    <citation type="submission" date="2015-11" db="EMBL/GenBank/DDBJ databases">
        <title>Draft Genome Sequence of the Type Strain Trueperella bernardiae LCDC 89-0504T, Isolated from Blood Culture.</title>
        <authorList>
            <person name="Bernier A.-M."/>
            <person name="Bernard K."/>
        </authorList>
    </citation>
    <scope>NUCLEOTIDE SEQUENCE [LARGE SCALE GENOMIC DNA]</scope>
    <source>
        <strain evidence="1 2">LCDC 89-0504</strain>
    </source>
</reference>
<dbReference type="OrthoDB" id="3748032at2"/>
<dbReference type="EMBL" id="LNIZ01000009">
    <property type="protein sequence ID" value="KTF03531.1"/>
    <property type="molecule type" value="Genomic_DNA"/>
</dbReference>
<organism evidence="1 2">
    <name type="scientific">Trueperella bernardiae</name>
    <dbReference type="NCBI Taxonomy" id="59561"/>
    <lineage>
        <taxon>Bacteria</taxon>
        <taxon>Bacillati</taxon>
        <taxon>Actinomycetota</taxon>
        <taxon>Actinomycetes</taxon>
        <taxon>Actinomycetales</taxon>
        <taxon>Actinomycetaceae</taxon>
        <taxon>Trueperella</taxon>
    </lineage>
</organism>
<keyword evidence="2" id="KW-1185">Reference proteome</keyword>